<keyword evidence="2" id="KW-1185">Reference proteome</keyword>
<dbReference type="Proteomes" id="UP000027946">
    <property type="component" value="Unassembled WGS sequence"/>
</dbReference>
<evidence type="ECO:0000313" key="1">
    <source>
        <dbReference type="EMBL" id="KDR95906.1"/>
    </source>
</evidence>
<dbReference type="STRING" id="1121324.CLIT_8c00750"/>
<organism evidence="1 2">
    <name type="scientific">Peptoclostridium litorale DSM 5388</name>
    <dbReference type="NCBI Taxonomy" id="1121324"/>
    <lineage>
        <taxon>Bacteria</taxon>
        <taxon>Bacillati</taxon>
        <taxon>Bacillota</taxon>
        <taxon>Clostridia</taxon>
        <taxon>Peptostreptococcales</taxon>
        <taxon>Peptoclostridiaceae</taxon>
        <taxon>Peptoclostridium</taxon>
    </lineage>
</organism>
<dbReference type="AlphaFoldDB" id="A0A069RFV8"/>
<evidence type="ECO:0000313" key="2">
    <source>
        <dbReference type="Proteomes" id="UP000027946"/>
    </source>
</evidence>
<comment type="caution">
    <text evidence="1">The sequence shown here is derived from an EMBL/GenBank/DDBJ whole genome shotgun (WGS) entry which is preliminary data.</text>
</comment>
<gene>
    <name evidence="1" type="ORF">CLIT_8c00750</name>
</gene>
<name>A0A069RFV8_PEPLI</name>
<dbReference type="RefSeq" id="WP_038263082.1">
    <property type="nucleotide sequence ID" value="NZ_FSRH01000008.1"/>
</dbReference>
<sequence length="97" mass="10594">MTIKMLKTSASAAGVFLTDRKYEVGIEISEDMASSFIKIGAAVEDGKAVQLGKVDEQESPAEDLLVHKGAGWYELPNGEKIQGKDEALKRLEELKLK</sequence>
<accession>A0A069RFV8</accession>
<dbReference type="OrthoDB" id="2300838at2"/>
<proteinExistence type="predicted"/>
<protein>
    <submittedName>
        <fullName evidence="1">Uncharacterized protein</fullName>
    </submittedName>
</protein>
<reference evidence="1 2" key="1">
    <citation type="submission" date="2014-03" db="EMBL/GenBank/DDBJ databases">
        <title>Genome sequence of Clostridium litorale W6, DSM 5388.</title>
        <authorList>
            <person name="Poehlein A."/>
            <person name="Jagirdar A."/>
            <person name="Khonsari B."/>
            <person name="Chibani C.M."/>
            <person name="Gutierrez Gutierrez D.A."/>
            <person name="Davydova E."/>
            <person name="Alghaithi H.S."/>
            <person name="Nair K.P."/>
            <person name="Dhamotharan K."/>
            <person name="Chandran L."/>
            <person name="G W."/>
            <person name="Daniel R."/>
        </authorList>
    </citation>
    <scope>NUCLEOTIDE SEQUENCE [LARGE SCALE GENOMIC DNA]</scope>
    <source>
        <strain evidence="1 2">W6</strain>
    </source>
</reference>
<dbReference type="EMBL" id="JJMM01000008">
    <property type="protein sequence ID" value="KDR95906.1"/>
    <property type="molecule type" value="Genomic_DNA"/>
</dbReference>